<dbReference type="Proteomes" id="UP000437748">
    <property type="component" value="Unassembled WGS sequence"/>
</dbReference>
<dbReference type="InterPro" id="IPR036938">
    <property type="entry name" value="PAP2/HPO_sf"/>
</dbReference>
<dbReference type="EMBL" id="WFLM01000008">
    <property type="protein sequence ID" value="KAB8036088.1"/>
    <property type="molecule type" value="Genomic_DNA"/>
</dbReference>
<gene>
    <name evidence="3" type="ORF">GCL60_16120</name>
</gene>
<proteinExistence type="predicted"/>
<name>A0A6N6VN29_9BACT</name>
<dbReference type="PANTHER" id="PTHR14969:SF13">
    <property type="entry name" value="AT30094P"/>
    <property type="match status" value="1"/>
</dbReference>
<keyword evidence="4" id="KW-1185">Reference proteome</keyword>
<evidence type="ECO:0000259" key="2">
    <source>
        <dbReference type="SMART" id="SM00014"/>
    </source>
</evidence>
<reference evidence="3 4" key="1">
    <citation type="submission" date="2019-10" db="EMBL/GenBank/DDBJ databases">
        <title>New species of Slilvanegrellaceae.</title>
        <authorList>
            <person name="Pitt A."/>
            <person name="Hahn M.W."/>
        </authorList>
    </citation>
    <scope>NUCLEOTIDE SEQUENCE [LARGE SCALE GENOMIC DNA]</scope>
    <source>
        <strain evidence="3 4">SP-Ram-0.45-NSY-1</strain>
    </source>
</reference>
<feature type="transmembrane region" description="Helical" evidence="1">
    <location>
        <begin position="45"/>
        <end position="62"/>
    </location>
</feature>
<sequence>MLKYLVIPFLFISYFFIDSPLVLFLNKNGINKNFVLEIFTHIPDLIIGILVIYFVLFIFLYRKWQKYKCFNIFFLAMISVAISVQVKDLLKYVFGRYWPDTWINGNPSLIVHNAYGFHFFQKGSEYSSFPSGHTTVTFAFFCVFVYFYPKFKNYFYIPMFLLGIGQVLKHYHFLSDVVAGGFLGWVVATTICKYYMINNDKKLIK</sequence>
<dbReference type="SMART" id="SM00014">
    <property type="entry name" value="acidPPc"/>
    <property type="match status" value="1"/>
</dbReference>
<organism evidence="3 4">
    <name type="scientific">Silvanigrella paludirubra</name>
    <dbReference type="NCBI Taxonomy" id="2499159"/>
    <lineage>
        <taxon>Bacteria</taxon>
        <taxon>Pseudomonadati</taxon>
        <taxon>Bdellovibrionota</taxon>
        <taxon>Oligoflexia</taxon>
        <taxon>Silvanigrellales</taxon>
        <taxon>Silvanigrellaceae</taxon>
        <taxon>Silvanigrella</taxon>
    </lineage>
</organism>
<feature type="domain" description="Phosphatidic acid phosphatase type 2/haloperoxidase" evidence="2">
    <location>
        <begin position="71"/>
        <end position="192"/>
    </location>
</feature>
<dbReference type="InterPro" id="IPR000326">
    <property type="entry name" value="PAP2/HPO"/>
</dbReference>
<feature type="transmembrane region" description="Helical" evidence="1">
    <location>
        <begin position="154"/>
        <end position="171"/>
    </location>
</feature>
<dbReference type="RefSeq" id="WP_153421778.1">
    <property type="nucleotide sequence ID" value="NZ_WFLM01000008.1"/>
</dbReference>
<protein>
    <submittedName>
        <fullName evidence="3">Phosphatase PAP2 family protein</fullName>
    </submittedName>
</protein>
<accession>A0A6N6VN29</accession>
<evidence type="ECO:0000256" key="1">
    <source>
        <dbReference type="SAM" id="Phobius"/>
    </source>
</evidence>
<dbReference type="SUPFAM" id="SSF48317">
    <property type="entry name" value="Acid phosphatase/Vanadium-dependent haloperoxidase"/>
    <property type="match status" value="1"/>
</dbReference>
<keyword evidence="1" id="KW-1133">Transmembrane helix</keyword>
<evidence type="ECO:0000313" key="3">
    <source>
        <dbReference type="EMBL" id="KAB8036088.1"/>
    </source>
</evidence>
<comment type="caution">
    <text evidence="3">The sequence shown here is derived from an EMBL/GenBank/DDBJ whole genome shotgun (WGS) entry which is preliminary data.</text>
</comment>
<dbReference type="Pfam" id="PF01569">
    <property type="entry name" value="PAP2"/>
    <property type="match status" value="1"/>
</dbReference>
<dbReference type="AlphaFoldDB" id="A0A6N6VN29"/>
<evidence type="ECO:0000313" key="4">
    <source>
        <dbReference type="Proteomes" id="UP000437748"/>
    </source>
</evidence>
<dbReference type="Gene3D" id="1.20.144.10">
    <property type="entry name" value="Phosphatidic acid phosphatase type 2/haloperoxidase"/>
    <property type="match status" value="1"/>
</dbReference>
<dbReference type="PANTHER" id="PTHR14969">
    <property type="entry name" value="SPHINGOSINE-1-PHOSPHATE PHOSPHOHYDROLASE"/>
    <property type="match status" value="1"/>
</dbReference>
<feature type="transmembrane region" description="Helical" evidence="1">
    <location>
        <begin position="5"/>
        <end position="25"/>
    </location>
</feature>
<dbReference type="OrthoDB" id="5291194at2"/>
<feature type="transmembrane region" description="Helical" evidence="1">
    <location>
        <begin position="129"/>
        <end position="147"/>
    </location>
</feature>
<keyword evidence="1" id="KW-0812">Transmembrane</keyword>
<feature type="transmembrane region" description="Helical" evidence="1">
    <location>
        <begin position="177"/>
        <end position="196"/>
    </location>
</feature>
<keyword evidence="1" id="KW-0472">Membrane</keyword>
<feature type="transmembrane region" description="Helical" evidence="1">
    <location>
        <begin position="69"/>
        <end position="86"/>
    </location>
</feature>